<organism evidence="1 2">
    <name type="scientific">Carnegiea gigantea</name>
    <dbReference type="NCBI Taxonomy" id="171969"/>
    <lineage>
        <taxon>Eukaryota</taxon>
        <taxon>Viridiplantae</taxon>
        <taxon>Streptophyta</taxon>
        <taxon>Embryophyta</taxon>
        <taxon>Tracheophyta</taxon>
        <taxon>Spermatophyta</taxon>
        <taxon>Magnoliopsida</taxon>
        <taxon>eudicotyledons</taxon>
        <taxon>Gunneridae</taxon>
        <taxon>Pentapetalae</taxon>
        <taxon>Caryophyllales</taxon>
        <taxon>Cactineae</taxon>
        <taxon>Cactaceae</taxon>
        <taxon>Cactoideae</taxon>
        <taxon>Echinocereeae</taxon>
        <taxon>Carnegiea</taxon>
    </lineage>
</organism>
<evidence type="ECO:0000313" key="1">
    <source>
        <dbReference type="EMBL" id="KAJ8444843.1"/>
    </source>
</evidence>
<dbReference type="Proteomes" id="UP001153076">
    <property type="component" value="Unassembled WGS sequence"/>
</dbReference>
<evidence type="ECO:0000313" key="2">
    <source>
        <dbReference type="Proteomes" id="UP001153076"/>
    </source>
</evidence>
<protein>
    <submittedName>
        <fullName evidence="1">Uncharacterized protein</fullName>
    </submittedName>
</protein>
<accession>A0A9Q1KL85</accession>
<sequence length="182" mass="20982">MPILIELAYPYPINYLRYPITRRKQAGGLGIPKIRALNAAASMNLGWRMILEPIKSHAWGGIVEQRRRIEEHTGMALEDGRTTRCWLGRWVEPSPLLIFATQYAPLTELEKRAHEYWDEQGGRRWEAFLDFLPHPVLIRIASFELLEEGVDGNFYWIGDNDGKFKLQAAISIIQDKPAISHE</sequence>
<dbReference type="AlphaFoldDB" id="A0A9Q1KL85"/>
<reference evidence="1" key="1">
    <citation type="submission" date="2022-04" db="EMBL/GenBank/DDBJ databases">
        <title>Carnegiea gigantea Genome sequencing and assembly v2.</title>
        <authorList>
            <person name="Copetti D."/>
            <person name="Sanderson M.J."/>
            <person name="Burquez A."/>
            <person name="Wojciechowski M.F."/>
        </authorList>
    </citation>
    <scope>NUCLEOTIDE SEQUENCE</scope>
    <source>
        <strain evidence="1">SGP5-SGP5p</strain>
        <tissue evidence="1">Aerial part</tissue>
    </source>
</reference>
<proteinExistence type="predicted"/>
<dbReference type="EMBL" id="JAKOGI010000085">
    <property type="protein sequence ID" value="KAJ8444843.1"/>
    <property type="molecule type" value="Genomic_DNA"/>
</dbReference>
<gene>
    <name evidence="1" type="ORF">Cgig2_008900</name>
</gene>
<comment type="caution">
    <text evidence="1">The sequence shown here is derived from an EMBL/GenBank/DDBJ whole genome shotgun (WGS) entry which is preliminary data.</text>
</comment>
<dbReference type="OrthoDB" id="1750675at2759"/>
<keyword evidence="2" id="KW-1185">Reference proteome</keyword>
<name>A0A9Q1KL85_9CARY</name>